<dbReference type="InterPro" id="IPR001584">
    <property type="entry name" value="Integrase_cat-core"/>
</dbReference>
<evidence type="ECO:0000256" key="1">
    <source>
        <dbReference type="SAM" id="Coils"/>
    </source>
</evidence>
<feature type="compositionally biased region" description="Polar residues" evidence="2">
    <location>
        <begin position="770"/>
        <end position="779"/>
    </location>
</feature>
<feature type="compositionally biased region" description="Polar residues" evidence="2">
    <location>
        <begin position="1257"/>
        <end position="1269"/>
    </location>
</feature>
<dbReference type="Pfam" id="PF13976">
    <property type="entry name" value="gag_pre-integrs"/>
    <property type="match status" value="1"/>
</dbReference>
<dbReference type="InterPro" id="IPR036397">
    <property type="entry name" value="RNaseH_sf"/>
</dbReference>
<reference evidence="4" key="1">
    <citation type="journal article" date="2019" name="Sci. Rep.">
        <title>Draft genome of Tanacetum cinerariifolium, the natural source of mosquito coil.</title>
        <authorList>
            <person name="Yamashiro T."/>
            <person name="Shiraishi A."/>
            <person name="Satake H."/>
            <person name="Nakayama K."/>
        </authorList>
    </citation>
    <scope>NUCLEOTIDE SEQUENCE</scope>
</reference>
<feature type="region of interest" description="Disordered" evidence="2">
    <location>
        <begin position="770"/>
        <end position="810"/>
    </location>
</feature>
<dbReference type="Gene3D" id="3.30.420.10">
    <property type="entry name" value="Ribonuclease H-like superfamily/Ribonuclease H"/>
    <property type="match status" value="1"/>
</dbReference>
<dbReference type="EMBL" id="BKCJ010077284">
    <property type="protein sequence ID" value="GEW85781.1"/>
    <property type="molecule type" value="Genomic_DNA"/>
</dbReference>
<dbReference type="InterPro" id="IPR012337">
    <property type="entry name" value="RNaseH-like_sf"/>
</dbReference>
<accession>A0A699GZP9</accession>
<dbReference type="SUPFAM" id="SSF53098">
    <property type="entry name" value="Ribonuclease H-like"/>
    <property type="match status" value="1"/>
</dbReference>
<comment type="caution">
    <text evidence="4">The sequence shown here is derived from an EMBL/GenBank/DDBJ whole genome shotgun (WGS) entry which is preliminary data.</text>
</comment>
<feature type="region of interest" description="Disordered" evidence="2">
    <location>
        <begin position="1202"/>
        <end position="1269"/>
    </location>
</feature>
<dbReference type="PROSITE" id="PS50994">
    <property type="entry name" value="INTEGRASE"/>
    <property type="match status" value="1"/>
</dbReference>
<feature type="coiled-coil region" evidence="1">
    <location>
        <begin position="297"/>
        <end position="360"/>
    </location>
</feature>
<organism evidence="4">
    <name type="scientific">Tanacetum cinerariifolium</name>
    <name type="common">Dalmatian daisy</name>
    <name type="synonym">Chrysanthemum cinerariifolium</name>
    <dbReference type="NCBI Taxonomy" id="118510"/>
    <lineage>
        <taxon>Eukaryota</taxon>
        <taxon>Viridiplantae</taxon>
        <taxon>Streptophyta</taxon>
        <taxon>Embryophyta</taxon>
        <taxon>Tracheophyta</taxon>
        <taxon>Spermatophyta</taxon>
        <taxon>Magnoliopsida</taxon>
        <taxon>eudicotyledons</taxon>
        <taxon>Gunneridae</taxon>
        <taxon>Pentapetalae</taxon>
        <taxon>asterids</taxon>
        <taxon>campanulids</taxon>
        <taxon>Asterales</taxon>
        <taxon>Asteraceae</taxon>
        <taxon>Asteroideae</taxon>
        <taxon>Anthemideae</taxon>
        <taxon>Anthemidinae</taxon>
        <taxon>Tanacetum</taxon>
    </lineage>
</organism>
<name>A0A699GZP9_TANCI</name>
<feature type="coiled-coil region" evidence="1">
    <location>
        <begin position="484"/>
        <end position="518"/>
    </location>
</feature>
<protein>
    <recommendedName>
        <fullName evidence="3">Integrase catalytic domain-containing protein</fullName>
    </recommendedName>
</protein>
<evidence type="ECO:0000259" key="3">
    <source>
        <dbReference type="PROSITE" id="PS50994"/>
    </source>
</evidence>
<gene>
    <name evidence="4" type="ORF">Tci_257757</name>
</gene>
<dbReference type="PANTHER" id="PTHR42648:SF18">
    <property type="entry name" value="RETROTRANSPOSON, UNCLASSIFIED-LIKE PROTEIN"/>
    <property type="match status" value="1"/>
</dbReference>
<feature type="domain" description="Integrase catalytic" evidence="3">
    <location>
        <begin position="1049"/>
        <end position="1253"/>
    </location>
</feature>
<dbReference type="PANTHER" id="PTHR42648">
    <property type="entry name" value="TRANSPOSASE, PUTATIVE-RELATED"/>
    <property type="match status" value="1"/>
</dbReference>
<evidence type="ECO:0000256" key="2">
    <source>
        <dbReference type="SAM" id="MobiDB-lite"/>
    </source>
</evidence>
<dbReference type="InterPro" id="IPR025724">
    <property type="entry name" value="GAG-pre-integrase_dom"/>
</dbReference>
<keyword evidence="1" id="KW-0175">Coiled coil</keyword>
<dbReference type="GO" id="GO:0003676">
    <property type="term" value="F:nucleic acid binding"/>
    <property type="evidence" value="ECO:0007669"/>
    <property type="project" value="InterPro"/>
</dbReference>
<dbReference type="Pfam" id="PF00665">
    <property type="entry name" value="rve"/>
    <property type="match status" value="1"/>
</dbReference>
<feature type="compositionally biased region" description="Basic and acidic residues" evidence="2">
    <location>
        <begin position="798"/>
        <end position="810"/>
    </location>
</feature>
<sequence>MISLADKAILSGADNRPPMLEKDMYDSWKSIIELYMLNRQHGRMILESVKNGLPPEVYALVSTHKVAKELWKRIQMLMKGESLRDFYLRFLLLLNDMNIYNMKLEQFQVRTKFLNTLPPEWSKFATGVKLVRDLHTTNVDQLHAYLGQHEYHANKLRTSSNPRQQATINNRRVNIQPIQGRQNSMTAGMSRQYTSGPSGTLRKQRVIVCYNYPGIAETQSTQYVVTNNAAYQANDLDAYDSDCDEINSAKIALMANLSHYGSDNLAENSSSPAQQDDLILSVIEQLKTQVVNCTKINQNNKNVNEFLTAELERYKDQVRILKEQNNVDKASESCAQSLEIDNLKHILFEHLKEKESLEQKDFETRFVPQNALLAEQAFWSQYSVNSEELNLSLSTTIVEVTKELPKVSMVNSSLKKLKFHLARFDVVVKERTTATAITKGMWGFEHTKACFRDEIILFVKALKDLYNSFDQFLIDELTEVQNVINQMEQAVEQHCVEKNKFQDKMNEVLKKNERLLEQAISADIVNIVVHDNVNYACKIVNECERCVTIETELQRDFIKRECYDTLFKQYTTLKKRCISLEVDNQLKQELFQRNNSFSQQSAPTFDQLFEINELKAQSQDKDTVIMKLKEIIKSLSGNVQEEKIKRELEEIETINIELDHRVTKLVAENEHLKQTYKQLYDSIKSSRVRSKEQCDDLIKQVNIKSAENSVLNASLQEKVLVIIALKETLSKLKGKVIVNEAVTLHPIDPELLKIDVAPLAPKLQVNLLTSASGSQPQGNTKKDRIEQTQSRAKKNKLKDHPRTVRPSLDNKKSVVNTKAILSVPNSKLNVNFDLKCATYNRCLFSDNHDLCVLEFINSGNARVKSKSAKKPVNRKIWQPTGKTITTTAIVPLRKPVPIESNTTKPVVTLVYSRKSKEAKNTVPVSKSKINKSLVANKKEPNNSWGSTISNVPSSLIECRNDHVAKIIGYGDYKIGNVTISRVYFVEGLGHNLFSASKTKFLLWHRRLSHLNFVAINHLARQGLVRGLPKLKSEKDHLCSACAMGKGKKKSHKPKSEDTNQEKLYLLHMDLCGLMRVESVNGKKYILVIVDDYSQFTWVKCLRSNDEAPEFIIKFLKKIQVRLKVPVRRIRIDNGTEFINQTLREYYEQVGISHETSVARSPLQNGVIERRKRMLIEAARTMLIYAQALLFLWAEVKEYSKKDKIGSKPDKNGKRGEDRESQKQSQSRKQEKLKKAQKEGQKMQTPSKFIKRKKEQGLNLQRPQSSSTRA</sequence>
<evidence type="ECO:0000313" key="4">
    <source>
        <dbReference type="EMBL" id="GEW85781.1"/>
    </source>
</evidence>
<proteinExistence type="predicted"/>
<feature type="compositionally biased region" description="Basic and acidic residues" evidence="2">
    <location>
        <begin position="1202"/>
        <end position="1240"/>
    </location>
</feature>
<dbReference type="InterPro" id="IPR039537">
    <property type="entry name" value="Retrotran_Ty1/copia-like"/>
</dbReference>
<dbReference type="GO" id="GO:0015074">
    <property type="term" value="P:DNA integration"/>
    <property type="evidence" value="ECO:0007669"/>
    <property type="project" value="InterPro"/>
</dbReference>
<dbReference type="AlphaFoldDB" id="A0A699GZP9"/>